<proteinExistence type="predicted"/>
<reference evidence="1 2" key="1">
    <citation type="submission" date="2019-07" db="EMBL/GenBank/DDBJ databases">
        <title>Tepidimonas fonticaldi AT-A2 draft genome.</title>
        <authorList>
            <person name="Da Costa M.S."/>
            <person name="Froufe H.J.C."/>
            <person name="Egas C."/>
            <person name="Albuquerque L."/>
        </authorList>
    </citation>
    <scope>NUCLEOTIDE SEQUENCE [LARGE SCALE GENOMIC DNA]</scope>
    <source>
        <strain evidence="1 2">AT-A2</strain>
    </source>
</reference>
<name>A0A554XKL0_9BURK</name>
<gene>
    <name evidence="1" type="ORF">Tfont_01932</name>
</gene>
<evidence type="ECO:0000313" key="1">
    <source>
        <dbReference type="EMBL" id="TSE36328.1"/>
    </source>
</evidence>
<dbReference type="EMBL" id="VJOO01000019">
    <property type="protein sequence ID" value="TSE36328.1"/>
    <property type="molecule type" value="Genomic_DNA"/>
</dbReference>
<dbReference type="Proteomes" id="UP000316388">
    <property type="component" value="Unassembled WGS sequence"/>
</dbReference>
<protein>
    <submittedName>
        <fullName evidence="1">Uncharacterized protein</fullName>
    </submittedName>
</protein>
<accession>A0A554XKL0</accession>
<comment type="caution">
    <text evidence="1">The sequence shown here is derived from an EMBL/GenBank/DDBJ whole genome shotgun (WGS) entry which is preliminary data.</text>
</comment>
<organism evidence="1 2">
    <name type="scientific">Tepidimonas fonticaldi</name>
    <dbReference type="NCBI Taxonomy" id="1101373"/>
    <lineage>
        <taxon>Bacteria</taxon>
        <taxon>Pseudomonadati</taxon>
        <taxon>Pseudomonadota</taxon>
        <taxon>Betaproteobacteria</taxon>
        <taxon>Burkholderiales</taxon>
        <taxon>Tepidimonas</taxon>
    </lineage>
</organism>
<evidence type="ECO:0000313" key="2">
    <source>
        <dbReference type="Proteomes" id="UP000316388"/>
    </source>
</evidence>
<dbReference type="AlphaFoldDB" id="A0A554XKL0"/>
<sequence length="39" mass="4602">MLDSQRAFVERAGGWWNDDTVDFKMAWNHYFLRPAGKQG</sequence>